<evidence type="ECO:0000313" key="5">
    <source>
        <dbReference type="Proteomes" id="UP000386847"/>
    </source>
</evidence>
<dbReference type="Pfam" id="PF13840">
    <property type="entry name" value="ACT_7"/>
    <property type="match status" value="1"/>
</dbReference>
<dbReference type="SUPFAM" id="SSF55021">
    <property type="entry name" value="ACT-like"/>
    <property type="match status" value="2"/>
</dbReference>
<reference evidence="4 5" key="1">
    <citation type="submission" date="2019-10" db="EMBL/GenBank/DDBJ databases">
        <title>Genomic analysis of Raineyella sp. CBA3103.</title>
        <authorList>
            <person name="Roh S.W."/>
        </authorList>
    </citation>
    <scope>NUCLEOTIDE SEQUENCE [LARGE SCALE GENOMIC DNA]</scope>
    <source>
        <strain evidence="4 5">CBA3103</strain>
    </source>
</reference>
<proteinExistence type="predicted"/>
<dbReference type="Proteomes" id="UP000386847">
    <property type="component" value="Chromosome"/>
</dbReference>
<dbReference type="RefSeq" id="WP_153571694.1">
    <property type="nucleotide sequence ID" value="NZ_CP045725.1"/>
</dbReference>
<feature type="region of interest" description="Disordered" evidence="1">
    <location>
        <begin position="1"/>
        <end position="20"/>
    </location>
</feature>
<accession>A0A5Q2FBS0</accession>
<evidence type="ECO:0000259" key="3">
    <source>
        <dbReference type="Pfam" id="PF13840"/>
    </source>
</evidence>
<dbReference type="PANTHER" id="PTHR39199:SF1">
    <property type="entry name" value="BLR5128 PROTEIN"/>
    <property type="match status" value="1"/>
</dbReference>
<evidence type="ECO:0000313" key="4">
    <source>
        <dbReference type="EMBL" id="QGF23167.1"/>
    </source>
</evidence>
<evidence type="ECO:0000256" key="1">
    <source>
        <dbReference type="SAM" id="MobiDB-lite"/>
    </source>
</evidence>
<dbReference type="AlphaFoldDB" id="A0A5Q2FBS0"/>
<protein>
    <submittedName>
        <fullName evidence="4">ACT domain-containing protein</fullName>
    </submittedName>
</protein>
<dbReference type="InterPro" id="IPR018717">
    <property type="entry name" value="DUF2241"/>
</dbReference>
<feature type="domain" description="DUF2241" evidence="2">
    <location>
        <begin position="20"/>
        <end position="84"/>
    </location>
</feature>
<feature type="domain" description="CASTOR ACT" evidence="3">
    <location>
        <begin position="86"/>
        <end position="141"/>
    </location>
</feature>
<keyword evidence="5" id="KW-1185">Reference proteome</keyword>
<name>A0A5Q2FBS0_9ACTN</name>
<evidence type="ECO:0000259" key="2">
    <source>
        <dbReference type="Pfam" id="PF10000"/>
    </source>
</evidence>
<dbReference type="Gene3D" id="3.30.2130.10">
    <property type="entry name" value="VC0802-like"/>
    <property type="match status" value="1"/>
</dbReference>
<dbReference type="KEGG" id="rain:Rai3103_05275"/>
<dbReference type="InterPro" id="IPR027795">
    <property type="entry name" value="CASTOR_ACT_dom"/>
</dbReference>
<organism evidence="4 5">
    <name type="scientific">Raineyella fluvialis</name>
    <dbReference type="NCBI Taxonomy" id="2662261"/>
    <lineage>
        <taxon>Bacteria</taxon>
        <taxon>Bacillati</taxon>
        <taxon>Actinomycetota</taxon>
        <taxon>Actinomycetes</taxon>
        <taxon>Propionibacteriales</taxon>
        <taxon>Propionibacteriaceae</taxon>
        <taxon>Raineyella</taxon>
    </lineage>
</organism>
<dbReference type="PANTHER" id="PTHR39199">
    <property type="entry name" value="BLR5128 PROTEIN"/>
    <property type="match status" value="1"/>
</dbReference>
<sequence>MTSPRHVPESGSGRAPRSGGVTDLDVLLGALTPQLTPDPMVYAVVQDGRVPTGSFATVEEAEGLTVVLDQRSADREGLGYDHVAALITLQVHSALEAVGLTAAVSTALAARGISCNVIAGAYHDHLLVPWNRRAEAMAALEALRAG</sequence>
<gene>
    <name evidence="4" type="ORF">Rai3103_05275</name>
</gene>
<dbReference type="InterPro" id="IPR045865">
    <property type="entry name" value="ACT-like_dom_sf"/>
</dbReference>
<dbReference type="EMBL" id="CP045725">
    <property type="protein sequence ID" value="QGF23167.1"/>
    <property type="molecule type" value="Genomic_DNA"/>
</dbReference>
<dbReference type="Pfam" id="PF10000">
    <property type="entry name" value="ACT_3"/>
    <property type="match status" value="1"/>
</dbReference>